<dbReference type="CDD" id="cd16913">
    <property type="entry name" value="YkuD_like"/>
    <property type="match status" value="1"/>
</dbReference>
<keyword evidence="3" id="KW-0808">Transferase</keyword>
<dbReference type="GO" id="GO:0016740">
    <property type="term" value="F:transferase activity"/>
    <property type="evidence" value="ECO:0007669"/>
    <property type="project" value="UniProtKB-KW"/>
</dbReference>
<dbReference type="InterPro" id="IPR036366">
    <property type="entry name" value="PGBDSf"/>
</dbReference>
<keyword evidence="11" id="KW-1185">Reference proteome</keyword>
<feature type="compositionally biased region" description="Basic and acidic residues" evidence="8">
    <location>
        <begin position="183"/>
        <end position="192"/>
    </location>
</feature>
<dbReference type="GO" id="GO:0004180">
    <property type="term" value="F:carboxypeptidase activity"/>
    <property type="evidence" value="ECO:0007669"/>
    <property type="project" value="UniProtKB-ARBA"/>
</dbReference>
<dbReference type="PANTHER" id="PTHR41533">
    <property type="entry name" value="L,D-TRANSPEPTIDASE HI_1667-RELATED"/>
    <property type="match status" value="1"/>
</dbReference>
<comment type="caution">
    <text evidence="10">The sequence shown here is derived from an EMBL/GenBank/DDBJ whole genome shotgun (WGS) entry which is preliminary data.</text>
</comment>
<dbReference type="GO" id="GO:0009252">
    <property type="term" value="P:peptidoglycan biosynthetic process"/>
    <property type="evidence" value="ECO:0007669"/>
    <property type="project" value="UniProtKB-UniPathway"/>
</dbReference>
<dbReference type="Gene3D" id="1.10.101.10">
    <property type="entry name" value="PGBD-like superfamily/PGBD"/>
    <property type="match status" value="1"/>
</dbReference>
<feature type="active site" description="Proton donor/acceptor" evidence="7">
    <location>
        <position position="394"/>
    </location>
</feature>
<dbReference type="SUPFAM" id="SSF141523">
    <property type="entry name" value="L,D-transpeptidase catalytic domain-like"/>
    <property type="match status" value="1"/>
</dbReference>
<dbReference type="InterPro" id="IPR038063">
    <property type="entry name" value="Transpep_catalytic_dom"/>
</dbReference>
<feature type="domain" description="L,D-TPase catalytic" evidence="9">
    <location>
        <begin position="258"/>
        <end position="458"/>
    </location>
</feature>
<dbReference type="OrthoDB" id="9778545at2"/>
<keyword evidence="6 7" id="KW-0961">Cell wall biogenesis/degradation</keyword>
<name>A0A4R6FM49_9SPHN</name>
<evidence type="ECO:0000256" key="4">
    <source>
        <dbReference type="ARBA" id="ARBA00022960"/>
    </source>
</evidence>
<dbReference type="InterPro" id="IPR052905">
    <property type="entry name" value="LD-transpeptidase_YkuD-like"/>
</dbReference>
<organism evidence="10 11">
    <name type="scientific">Stakelama pacifica</name>
    <dbReference type="NCBI Taxonomy" id="517720"/>
    <lineage>
        <taxon>Bacteria</taxon>
        <taxon>Pseudomonadati</taxon>
        <taxon>Pseudomonadota</taxon>
        <taxon>Alphaproteobacteria</taxon>
        <taxon>Sphingomonadales</taxon>
        <taxon>Sphingomonadaceae</taxon>
        <taxon>Stakelama</taxon>
    </lineage>
</organism>
<accession>A0A4R6FM49</accession>
<comment type="pathway">
    <text evidence="1 7">Cell wall biogenesis; peptidoglycan biosynthesis.</text>
</comment>
<dbReference type="EMBL" id="SNWD01000007">
    <property type="protein sequence ID" value="TDN81705.1"/>
    <property type="molecule type" value="Genomic_DNA"/>
</dbReference>
<evidence type="ECO:0000256" key="8">
    <source>
        <dbReference type="SAM" id="MobiDB-lite"/>
    </source>
</evidence>
<dbReference type="InterPro" id="IPR036365">
    <property type="entry name" value="PGBD-like_sf"/>
</dbReference>
<dbReference type="AlphaFoldDB" id="A0A4R6FM49"/>
<dbReference type="InterPro" id="IPR002477">
    <property type="entry name" value="Peptidoglycan-bd-like"/>
</dbReference>
<dbReference type="InterPro" id="IPR045380">
    <property type="entry name" value="LD_TPept_scaffold_dom"/>
</dbReference>
<protein>
    <submittedName>
        <fullName evidence="10">Murein L,D-transpeptidase YcbB/YkuD</fullName>
    </submittedName>
</protein>
<dbReference type="GO" id="GO:0008360">
    <property type="term" value="P:regulation of cell shape"/>
    <property type="evidence" value="ECO:0007669"/>
    <property type="project" value="UniProtKB-UniRule"/>
</dbReference>
<comment type="similarity">
    <text evidence="2">Belongs to the YkuD family.</text>
</comment>
<evidence type="ECO:0000256" key="3">
    <source>
        <dbReference type="ARBA" id="ARBA00022679"/>
    </source>
</evidence>
<dbReference type="Proteomes" id="UP000295493">
    <property type="component" value="Unassembled WGS sequence"/>
</dbReference>
<gene>
    <name evidence="10" type="ORF">EV664_107105</name>
</gene>
<sequence>MALHEKDPFWIVDGAPGKNAKRLVWLLQHADQDGLDPATYHADALAHRLTHVSDLDWERKLERDLSRALIAYVRDVRWGVVRNRMAYTDDHLTWQVPSPGRILASAAAAPDFIAWMHQIRGVNPLYRRLRLALAQVRSRSEDSYTTIPSGDVVHPGEHDPRIPALRKRLGVAAPDEPSSGDKSTGDKAKGDANGETLFDPATADALKSFQRSHGLSADGILGPSSLAMLNQSRAEQIDLIRANMERARWLPHGALGAKFVLVNIPQYRVHMYERGKEPADMRVIVGETDSQTPQMVDRFEFAEVNPYWNLPTNITADEIVPQVQAQGIGYLRRKDMEVVRNFSPDAKPIPPGSVRWTKAAALAPKFLVRQRPGKQNALGRIKFMFPNPKAIYLHDTPADSLFSRSARDDSHGCVRLARPLDFAAWLFDRQGISKAKFQQMVDTGKHQNVPLKTDVPVYLGYFTAWPDAKGNIAWQKDVYGLDKPLIAALGKS</sequence>
<keyword evidence="4 7" id="KW-0133">Cell shape</keyword>
<dbReference type="Pfam" id="PF03734">
    <property type="entry name" value="YkuD"/>
    <property type="match status" value="1"/>
</dbReference>
<reference evidence="10 11" key="1">
    <citation type="submission" date="2019-03" db="EMBL/GenBank/DDBJ databases">
        <title>Genomic Encyclopedia of Type Strains, Phase IV (KMG-IV): sequencing the most valuable type-strain genomes for metagenomic binning, comparative biology and taxonomic classification.</title>
        <authorList>
            <person name="Goeker M."/>
        </authorList>
    </citation>
    <scope>NUCLEOTIDE SEQUENCE [LARGE SCALE GENOMIC DNA]</scope>
    <source>
        <strain evidence="10 11">DSM 25059</strain>
    </source>
</reference>
<keyword evidence="5 7" id="KW-0573">Peptidoglycan synthesis</keyword>
<dbReference type="Gene3D" id="2.40.440.10">
    <property type="entry name" value="L,D-transpeptidase catalytic domain-like"/>
    <property type="match status" value="1"/>
</dbReference>
<dbReference type="RefSeq" id="WP_133495829.1">
    <property type="nucleotide sequence ID" value="NZ_BMLU01000007.1"/>
</dbReference>
<dbReference type="SUPFAM" id="SSF47090">
    <property type="entry name" value="PGBD-like"/>
    <property type="match status" value="1"/>
</dbReference>
<proteinExistence type="inferred from homology"/>
<dbReference type="PANTHER" id="PTHR41533:SF2">
    <property type="entry name" value="BLR7131 PROTEIN"/>
    <property type="match status" value="1"/>
</dbReference>
<evidence type="ECO:0000256" key="1">
    <source>
        <dbReference type="ARBA" id="ARBA00004752"/>
    </source>
</evidence>
<evidence type="ECO:0000256" key="5">
    <source>
        <dbReference type="ARBA" id="ARBA00022984"/>
    </source>
</evidence>
<evidence type="ECO:0000256" key="6">
    <source>
        <dbReference type="ARBA" id="ARBA00023316"/>
    </source>
</evidence>
<evidence type="ECO:0000259" key="9">
    <source>
        <dbReference type="PROSITE" id="PS52029"/>
    </source>
</evidence>
<evidence type="ECO:0000313" key="11">
    <source>
        <dbReference type="Proteomes" id="UP000295493"/>
    </source>
</evidence>
<dbReference type="Pfam" id="PF01471">
    <property type="entry name" value="PG_binding_1"/>
    <property type="match status" value="1"/>
</dbReference>
<evidence type="ECO:0000313" key="10">
    <source>
        <dbReference type="EMBL" id="TDN81705.1"/>
    </source>
</evidence>
<evidence type="ECO:0000256" key="2">
    <source>
        <dbReference type="ARBA" id="ARBA00005992"/>
    </source>
</evidence>
<dbReference type="InterPro" id="IPR005490">
    <property type="entry name" value="LD_TPept_cat_dom"/>
</dbReference>
<feature type="region of interest" description="Disordered" evidence="8">
    <location>
        <begin position="171"/>
        <end position="195"/>
    </location>
</feature>
<dbReference type="PROSITE" id="PS52029">
    <property type="entry name" value="LD_TPASE"/>
    <property type="match status" value="1"/>
</dbReference>
<dbReference type="Pfam" id="PF20142">
    <property type="entry name" value="Scaffold"/>
    <property type="match status" value="1"/>
</dbReference>
<feature type="active site" description="Nucleophile" evidence="7">
    <location>
        <position position="413"/>
    </location>
</feature>
<dbReference type="GO" id="GO:0071555">
    <property type="term" value="P:cell wall organization"/>
    <property type="evidence" value="ECO:0007669"/>
    <property type="project" value="UniProtKB-UniRule"/>
</dbReference>
<dbReference type="UniPathway" id="UPA00219"/>
<evidence type="ECO:0000256" key="7">
    <source>
        <dbReference type="PROSITE-ProRule" id="PRU01373"/>
    </source>
</evidence>